<dbReference type="InterPro" id="IPR049249">
    <property type="entry name" value="DUF6882"/>
</dbReference>
<dbReference type="EMBL" id="MN739903">
    <property type="protein sequence ID" value="QHT76842.1"/>
    <property type="molecule type" value="Genomic_DNA"/>
</dbReference>
<accession>A0A6C0H8D1</accession>
<proteinExistence type="predicted"/>
<dbReference type="AlphaFoldDB" id="A0A6C0H8D1"/>
<protein>
    <submittedName>
        <fullName evidence="1">Uncharacterized protein</fullName>
    </submittedName>
</protein>
<name>A0A6C0H8D1_9ZZZZ</name>
<dbReference type="Pfam" id="PF21813">
    <property type="entry name" value="DUF6882"/>
    <property type="match status" value="1"/>
</dbReference>
<sequence length="155" mass="18696">MNEFNDFIKTALDYYDDQKLSYSFFSKTTKPQIKLDNNNIKIYDDNKILYHGKYELLGYLDLKTNIWHWGWLVPSINSKYTQLAKDLLNYALKLDNTDTNEHYYIRLLLLNSRLTIKYSFEQDVNMAICSYLLKDKIKFIYPVEEQLKIKYFLIL</sequence>
<evidence type="ECO:0000313" key="1">
    <source>
        <dbReference type="EMBL" id="QHT76842.1"/>
    </source>
</evidence>
<reference evidence="1" key="1">
    <citation type="journal article" date="2020" name="Nature">
        <title>Giant virus diversity and host interactions through global metagenomics.</title>
        <authorList>
            <person name="Schulz F."/>
            <person name="Roux S."/>
            <person name="Paez-Espino D."/>
            <person name="Jungbluth S."/>
            <person name="Walsh D.A."/>
            <person name="Denef V.J."/>
            <person name="McMahon K.D."/>
            <person name="Konstantinidis K.T."/>
            <person name="Eloe-Fadrosh E.A."/>
            <person name="Kyrpides N.C."/>
            <person name="Woyke T."/>
        </authorList>
    </citation>
    <scope>NUCLEOTIDE SEQUENCE</scope>
    <source>
        <strain evidence="1">GVMAG-M-3300023179-82</strain>
    </source>
</reference>
<organism evidence="1">
    <name type="scientific">viral metagenome</name>
    <dbReference type="NCBI Taxonomy" id="1070528"/>
    <lineage>
        <taxon>unclassified sequences</taxon>
        <taxon>metagenomes</taxon>
        <taxon>organismal metagenomes</taxon>
    </lineage>
</organism>